<dbReference type="Gene3D" id="4.10.400.10">
    <property type="entry name" value="Low-density Lipoprotein Receptor"/>
    <property type="match status" value="1"/>
</dbReference>
<dbReference type="SMART" id="SM00192">
    <property type="entry name" value="LDLa"/>
    <property type="match status" value="1"/>
</dbReference>
<feature type="signal peptide" evidence="3">
    <location>
        <begin position="1"/>
        <end position="21"/>
    </location>
</feature>
<accession>A0ABY7EW13</accession>
<comment type="caution">
    <text evidence="2">Lacks conserved residue(s) required for the propagation of feature annotation.</text>
</comment>
<name>A0ABY7EW13_MYAAR</name>
<evidence type="ECO:0000256" key="3">
    <source>
        <dbReference type="SAM" id="SignalP"/>
    </source>
</evidence>
<organism evidence="4 5">
    <name type="scientific">Mya arenaria</name>
    <name type="common">Soft-shell clam</name>
    <dbReference type="NCBI Taxonomy" id="6604"/>
    <lineage>
        <taxon>Eukaryota</taxon>
        <taxon>Metazoa</taxon>
        <taxon>Spiralia</taxon>
        <taxon>Lophotrochozoa</taxon>
        <taxon>Mollusca</taxon>
        <taxon>Bivalvia</taxon>
        <taxon>Autobranchia</taxon>
        <taxon>Heteroconchia</taxon>
        <taxon>Euheterodonta</taxon>
        <taxon>Imparidentia</taxon>
        <taxon>Neoheterodontei</taxon>
        <taxon>Myida</taxon>
        <taxon>Myoidea</taxon>
        <taxon>Myidae</taxon>
        <taxon>Mya</taxon>
    </lineage>
</organism>
<gene>
    <name evidence="4" type="ORF">MAR_004248</name>
</gene>
<evidence type="ECO:0000256" key="1">
    <source>
        <dbReference type="ARBA" id="ARBA00023157"/>
    </source>
</evidence>
<proteinExistence type="predicted"/>
<dbReference type="SUPFAM" id="SSF57424">
    <property type="entry name" value="LDL receptor-like module"/>
    <property type="match status" value="1"/>
</dbReference>
<dbReference type="PROSITE" id="PS50068">
    <property type="entry name" value="LDLRA_2"/>
    <property type="match status" value="1"/>
</dbReference>
<keyword evidence="3" id="KW-0732">Signal</keyword>
<dbReference type="PROSITE" id="PS01209">
    <property type="entry name" value="LDLRA_1"/>
    <property type="match status" value="1"/>
</dbReference>
<evidence type="ECO:0000313" key="4">
    <source>
        <dbReference type="EMBL" id="WAR14143.1"/>
    </source>
</evidence>
<dbReference type="Pfam" id="PF00057">
    <property type="entry name" value="Ldl_recept_a"/>
    <property type="match status" value="1"/>
</dbReference>
<evidence type="ECO:0000256" key="2">
    <source>
        <dbReference type="PROSITE-ProRule" id="PRU00124"/>
    </source>
</evidence>
<dbReference type="CDD" id="cd00112">
    <property type="entry name" value="LDLa"/>
    <property type="match status" value="1"/>
</dbReference>
<dbReference type="InterPro" id="IPR023415">
    <property type="entry name" value="LDLR_class-A_CS"/>
</dbReference>
<keyword evidence="1" id="KW-1015">Disulfide bond</keyword>
<reference evidence="4" key="1">
    <citation type="submission" date="2022-11" db="EMBL/GenBank/DDBJ databases">
        <title>Centuries of genome instability and evolution in soft-shell clam transmissible cancer (bioRxiv).</title>
        <authorList>
            <person name="Hart S.F.M."/>
            <person name="Yonemitsu M.A."/>
            <person name="Giersch R.M."/>
            <person name="Beal B.F."/>
            <person name="Arriagada G."/>
            <person name="Davis B.W."/>
            <person name="Ostrander E.A."/>
            <person name="Goff S.P."/>
            <person name="Metzger M.J."/>
        </authorList>
    </citation>
    <scope>NUCLEOTIDE SEQUENCE</scope>
    <source>
        <strain evidence="4">MELC-2E11</strain>
        <tissue evidence="4">Siphon/mantle</tissue>
    </source>
</reference>
<keyword evidence="5" id="KW-1185">Reference proteome</keyword>
<sequence length="75" mass="8616">MAWIRIVLIAFLLFWILQIFSFSAIDECLQQGYFMCYSSRKCIRPDWVCDGDYDCEGREDEAAGVCSESSLSTVL</sequence>
<dbReference type="Proteomes" id="UP001164746">
    <property type="component" value="Chromosome 9"/>
</dbReference>
<dbReference type="InterPro" id="IPR002172">
    <property type="entry name" value="LDrepeatLR_classA_rpt"/>
</dbReference>
<evidence type="ECO:0000313" key="5">
    <source>
        <dbReference type="Proteomes" id="UP001164746"/>
    </source>
</evidence>
<dbReference type="EMBL" id="CP111020">
    <property type="protein sequence ID" value="WAR14143.1"/>
    <property type="molecule type" value="Genomic_DNA"/>
</dbReference>
<dbReference type="InterPro" id="IPR036055">
    <property type="entry name" value="LDL_receptor-like_sf"/>
</dbReference>
<feature type="chain" id="PRO_5046172759" evidence="3">
    <location>
        <begin position="22"/>
        <end position="75"/>
    </location>
</feature>
<protein>
    <submittedName>
        <fullName evidence="4">Uncharacterized protein</fullName>
    </submittedName>
</protein>